<feature type="transmembrane region" description="Helical" evidence="2">
    <location>
        <begin position="385"/>
        <end position="404"/>
    </location>
</feature>
<sequence>MHKKRCNFFLLFVFVLLQSKAQVSTLTLFKNKNKTIEQILLQNENFGKDSLSLKKYLNPLLKTAEFEVVYHALLANGALKDFDKINKFSDFHFLKSISLAKKQTDVAIVIWTQINYVNYLYNYRDYSKLTPILLEVIKQIQSIKPSEMILPGLSFKKIGWILQTFGDYEDSEYYLKLAKNYTSKNSSEYLDVLNAIGSNYLYKNDLKNSAYYFNRTAHLSKQIKDTLSYAKSLGYLALVSQKQGNLKKAISLINQDILLSESCKNDKNTMYASILLSELYLDCNELEMAEKFLNKATYIAKSKSYFNVSEYKIIKLQLSIMQKQHKTEGELALRRQLITLEDSLRNTDGEMAVSTANWNIKKTKFEQKINFSKLKYQNESFFKNIYLITALLIMFLTLFIYFNFKRKIKNRQLEYNQKVIQIEMNMLEMEKKLSEANENLNTQIDYLKNKNIQIKKLKSEISAIQHSSSYYLEEKNGKLTALLESHLMTENNWLLFKREFKKEFPDFYQMILSEFKEITDSNMRILLLQKLNFSNSEIAELLGVTIDAIKKSKQRLKNKLGSRYGKLENNLNINT</sequence>
<dbReference type="RefSeq" id="WP_210644225.1">
    <property type="nucleotide sequence ID" value="NZ_JAGFBU010000001.1"/>
</dbReference>
<dbReference type="InterPro" id="IPR011990">
    <property type="entry name" value="TPR-like_helical_dom_sf"/>
</dbReference>
<dbReference type="SUPFAM" id="SSF46894">
    <property type="entry name" value="C-terminal effector domain of the bipartite response regulators"/>
    <property type="match status" value="1"/>
</dbReference>
<dbReference type="SUPFAM" id="SSF48452">
    <property type="entry name" value="TPR-like"/>
    <property type="match status" value="1"/>
</dbReference>
<dbReference type="Proteomes" id="UP000674217">
    <property type="component" value="Unassembled WGS sequence"/>
</dbReference>
<feature type="chain" id="PRO_5047053719" description="MalT-like TPR region domain-containing protein" evidence="3">
    <location>
        <begin position="22"/>
        <end position="575"/>
    </location>
</feature>
<keyword evidence="2" id="KW-0812">Transmembrane</keyword>
<feature type="coiled-coil region" evidence="1">
    <location>
        <begin position="419"/>
        <end position="467"/>
    </location>
</feature>
<keyword evidence="5" id="KW-1185">Reference proteome</keyword>
<reference evidence="4 5" key="1">
    <citation type="submission" date="2021-03" db="EMBL/GenBank/DDBJ databases">
        <title>Flavobacterium Flabelliformis Sp. Nov. And Flavobacterium Geliluteum Sp. Nov., Two Novel Multidrug Resistant Psychrophilic Species Isolated From Antarctica.</title>
        <authorList>
            <person name="Kralova S."/>
            <person name="Busse H.J."/>
            <person name="Bezdicek M."/>
            <person name="Nykrynova M."/>
            <person name="Kroupova E."/>
            <person name="Krsek D."/>
            <person name="Sedlacek I."/>
        </authorList>
    </citation>
    <scope>NUCLEOTIDE SEQUENCE [LARGE SCALE GENOMIC DNA]</scope>
    <source>
        <strain evidence="4 5">P4023</strain>
    </source>
</reference>
<keyword evidence="3" id="KW-0732">Signal</keyword>
<organism evidence="4 5">
    <name type="scientific">Flavobacterium flabelliforme</name>
    <dbReference type="NCBI Taxonomy" id="2816119"/>
    <lineage>
        <taxon>Bacteria</taxon>
        <taxon>Pseudomonadati</taxon>
        <taxon>Bacteroidota</taxon>
        <taxon>Flavobacteriia</taxon>
        <taxon>Flavobacteriales</taxon>
        <taxon>Flavobacteriaceae</taxon>
        <taxon>Flavobacterium</taxon>
    </lineage>
</organism>
<gene>
    <name evidence="4" type="ORF">J3S90_01415</name>
</gene>
<evidence type="ECO:0000313" key="4">
    <source>
        <dbReference type="EMBL" id="MBP4140459.1"/>
    </source>
</evidence>
<dbReference type="Gene3D" id="1.25.40.10">
    <property type="entry name" value="Tetratricopeptide repeat domain"/>
    <property type="match status" value="1"/>
</dbReference>
<name>A0ABS5CPB6_9FLAO</name>
<keyword evidence="2" id="KW-1133">Transmembrane helix</keyword>
<evidence type="ECO:0000256" key="2">
    <source>
        <dbReference type="SAM" id="Phobius"/>
    </source>
</evidence>
<feature type="signal peptide" evidence="3">
    <location>
        <begin position="1"/>
        <end position="21"/>
    </location>
</feature>
<evidence type="ECO:0000313" key="5">
    <source>
        <dbReference type="Proteomes" id="UP000674217"/>
    </source>
</evidence>
<dbReference type="InterPro" id="IPR016032">
    <property type="entry name" value="Sig_transdc_resp-reg_C-effctor"/>
</dbReference>
<keyword evidence="1" id="KW-0175">Coiled coil</keyword>
<evidence type="ECO:0008006" key="6">
    <source>
        <dbReference type="Google" id="ProtNLM"/>
    </source>
</evidence>
<accession>A0ABS5CPB6</accession>
<evidence type="ECO:0000256" key="3">
    <source>
        <dbReference type="SAM" id="SignalP"/>
    </source>
</evidence>
<keyword evidence="2" id="KW-0472">Membrane</keyword>
<protein>
    <recommendedName>
        <fullName evidence="6">MalT-like TPR region domain-containing protein</fullName>
    </recommendedName>
</protein>
<comment type="caution">
    <text evidence="4">The sequence shown here is derived from an EMBL/GenBank/DDBJ whole genome shotgun (WGS) entry which is preliminary data.</text>
</comment>
<proteinExistence type="predicted"/>
<dbReference type="EMBL" id="JAGFBU010000001">
    <property type="protein sequence ID" value="MBP4140459.1"/>
    <property type="molecule type" value="Genomic_DNA"/>
</dbReference>
<evidence type="ECO:0000256" key="1">
    <source>
        <dbReference type="SAM" id="Coils"/>
    </source>
</evidence>